<accession>A0A2T7NTN9</accession>
<feature type="compositionally biased region" description="Basic and acidic residues" evidence="1">
    <location>
        <begin position="167"/>
        <end position="184"/>
    </location>
</feature>
<comment type="caution">
    <text evidence="2">The sequence shown here is derived from an EMBL/GenBank/DDBJ whole genome shotgun (WGS) entry which is preliminary data.</text>
</comment>
<evidence type="ECO:0000313" key="3">
    <source>
        <dbReference type="Proteomes" id="UP000245119"/>
    </source>
</evidence>
<proteinExistence type="predicted"/>
<feature type="compositionally biased region" description="Basic and acidic residues" evidence="1">
    <location>
        <begin position="108"/>
        <end position="118"/>
    </location>
</feature>
<name>A0A2T7NTN9_POMCA</name>
<dbReference type="InterPro" id="IPR013783">
    <property type="entry name" value="Ig-like_fold"/>
</dbReference>
<sequence length="208" mass="23444">MECKFDEEVQFIQVDYYKPDSLEAPEIAVSCEQNSCDPNAKFADMLKVRGSPSKQLLTLTLHGVPQEHAGKYRCQAQTVVNPQKKSDEYEKPPRDEESPEQETPLVTGEKENLRKSVELDENEKVEEEAVELEEEGKTTNENAEEPLIKEEKEEKHSDDNEEEEDDKEKAEEGNDSSSEQKDGDITEATPGNRSEKAPIIATDQSAAQ</sequence>
<dbReference type="AlphaFoldDB" id="A0A2T7NTN9"/>
<evidence type="ECO:0000256" key="1">
    <source>
        <dbReference type="SAM" id="MobiDB-lite"/>
    </source>
</evidence>
<feature type="compositionally biased region" description="Basic and acidic residues" evidence="1">
    <location>
        <begin position="146"/>
        <end position="158"/>
    </location>
</feature>
<dbReference type="SUPFAM" id="SSF48726">
    <property type="entry name" value="Immunoglobulin"/>
    <property type="match status" value="1"/>
</dbReference>
<dbReference type="Gene3D" id="2.60.40.10">
    <property type="entry name" value="Immunoglobulins"/>
    <property type="match status" value="1"/>
</dbReference>
<protein>
    <submittedName>
        <fullName evidence="2">Uncharacterized protein</fullName>
    </submittedName>
</protein>
<organism evidence="2 3">
    <name type="scientific">Pomacea canaliculata</name>
    <name type="common">Golden apple snail</name>
    <dbReference type="NCBI Taxonomy" id="400727"/>
    <lineage>
        <taxon>Eukaryota</taxon>
        <taxon>Metazoa</taxon>
        <taxon>Spiralia</taxon>
        <taxon>Lophotrochozoa</taxon>
        <taxon>Mollusca</taxon>
        <taxon>Gastropoda</taxon>
        <taxon>Caenogastropoda</taxon>
        <taxon>Architaenioglossa</taxon>
        <taxon>Ampullarioidea</taxon>
        <taxon>Ampullariidae</taxon>
        <taxon>Pomacea</taxon>
    </lineage>
</organism>
<feature type="compositionally biased region" description="Acidic residues" evidence="1">
    <location>
        <begin position="119"/>
        <end position="134"/>
    </location>
</feature>
<dbReference type="Proteomes" id="UP000245119">
    <property type="component" value="Linkage Group LG9"/>
</dbReference>
<feature type="region of interest" description="Disordered" evidence="1">
    <location>
        <begin position="65"/>
        <end position="208"/>
    </location>
</feature>
<dbReference type="InterPro" id="IPR036179">
    <property type="entry name" value="Ig-like_dom_sf"/>
</dbReference>
<gene>
    <name evidence="2" type="ORF">C0Q70_15033</name>
</gene>
<feature type="compositionally biased region" description="Basic and acidic residues" evidence="1">
    <location>
        <begin position="84"/>
        <end position="96"/>
    </location>
</feature>
<evidence type="ECO:0000313" key="2">
    <source>
        <dbReference type="EMBL" id="PVD24550.1"/>
    </source>
</evidence>
<keyword evidence="3" id="KW-1185">Reference proteome</keyword>
<reference evidence="2 3" key="1">
    <citation type="submission" date="2018-04" db="EMBL/GenBank/DDBJ databases">
        <title>The genome of golden apple snail Pomacea canaliculata provides insight into stress tolerance and invasive adaptation.</title>
        <authorList>
            <person name="Liu C."/>
            <person name="Liu B."/>
            <person name="Ren Y."/>
            <person name="Zhang Y."/>
            <person name="Wang H."/>
            <person name="Li S."/>
            <person name="Jiang F."/>
            <person name="Yin L."/>
            <person name="Zhang G."/>
            <person name="Qian W."/>
            <person name="Fan W."/>
        </authorList>
    </citation>
    <scope>NUCLEOTIDE SEQUENCE [LARGE SCALE GENOMIC DNA]</scope>
    <source>
        <strain evidence="2">SZHN2017</strain>
        <tissue evidence="2">Muscle</tissue>
    </source>
</reference>
<dbReference type="EMBL" id="PZQS01000009">
    <property type="protein sequence ID" value="PVD24550.1"/>
    <property type="molecule type" value="Genomic_DNA"/>
</dbReference>